<accession>A0A6P6MYK9</accession>
<dbReference type="SMART" id="SM00409">
    <property type="entry name" value="IG"/>
    <property type="match status" value="1"/>
</dbReference>
<dbReference type="Gene3D" id="2.60.40.10">
    <property type="entry name" value="Immunoglobulins"/>
    <property type="match status" value="1"/>
</dbReference>
<dbReference type="InterPro" id="IPR036179">
    <property type="entry name" value="Ig-like_dom_sf"/>
</dbReference>
<dbReference type="PANTHER" id="PTHR11860">
    <property type="entry name" value="POLYMERIC-IMMUNOGLOBULIN RECEPTOR"/>
    <property type="match status" value="1"/>
</dbReference>
<dbReference type="AlphaFoldDB" id="A0A6P6MYK9"/>
<feature type="signal peptide" evidence="5">
    <location>
        <begin position="1"/>
        <end position="19"/>
    </location>
</feature>
<dbReference type="InterPro" id="IPR013783">
    <property type="entry name" value="Ig-like_fold"/>
</dbReference>
<dbReference type="RefSeq" id="XP_026101428.1">
    <property type="nucleotide sequence ID" value="XM_026245643.1"/>
</dbReference>
<dbReference type="GO" id="GO:0004888">
    <property type="term" value="F:transmembrane signaling receptor activity"/>
    <property type="evidence" value="ECO:0007669"/>
    <property type="project" value="TreeGrafter"/>
</dbReference>
<dbReference type="PANTHER" id="PTHR11860:SF118">
    <property type="entry name" value="CMRF35-LIKE MOLECULE 3-RELATED"/>
    <property type="match status" value="1"/>
</dbReference>
<comment type="subcellular location">
    <subcellularLocation>
        <location evidence="1">Membrane</location>
    </subcellularLocation>
</comment>
<feature type="transmembrane region" description="Helical" evidence="4">
    <location>
        <begin position="188"/>
        <end position="210"/>
    </location>
</feature>
<evidence type="ECO:0000256" key="3">
    <source>
        <dbReference type="ARBA" id="ARBA00023136"/>
    </source>
</evidence>
<proteinExistence type="predicted"/>
<dbReference type="Proteomes" id="UP000515129">
    <property type="component" value="Unplaced"/>
</dbReference>
<keyword evidence="5" id="KW-0732">Signal</keyword>
<evidence type="ECO:0000256" key="5">
    <source>
        <dbReference type="SAM" id="SignalP"/>
    </source>
</evidence>
<keyword evidence="2 4" id="KW-0812">Transmembrane</keyword>
<dbReference type="OrthoDB" id="8938387at2759"/>
<feature type="domain" description="Immunoglobulin" evidence="6">
    <location>
        <begin position="21"/>
        <end position="117"/>
    </location>
</feature>
<dbReference type="GeneID" id="113072670"/>
<dbReference type="GO" id="GO:0005886">
    <property type="term" value="C:plasma membrane"/>
    <property type="evidence" value="ECO:0007669"/>
    <property type="project" value="TreeGrafter"/>
</dbReference>
<dbReference type="SUPFAM" id="SSF48726">
    <property type="entry name" value="Immunoglobulin"/>
    <property type="match status" value="1"/>
</dbReference>
<dbReference type="InterPro" id="IPR050671">
    <property type="entry name" value="CD300_family_receptors"/>
</dbReference>
<evidence type="ECO:0000256" key="1">
    <source>
        <dbReference type="ARBA" id="ARBA00004370"/>
    </source>
</evidence>
<dbReference type="Pfam" id="PF07686">
    <property type="entry name" value="V-set"/>
    <property type="match status" value="1"/>
</dbReference>
<evidence type="ECO:0000256" key="2">
    <source>
        <dbReference type="ARBA" id="ARBA00022692"/>
    </source>
</evidence>
<keyword evidence="3 4" id="KW-0472">Membrane</keyword>
<evidence type="ECO:0000256" key="4">
    <source>
        <dbReference type="SAM" id="Phobius"/>
    </source>
</evidence>
<organism evidence="7 8">
    <name type="scientific">Carassius auratus</name>
    <name type="common">Goldfish</name>
    <dbReference type="NCBI Taxonomy" id="7957"/>
    <lineage>
        <taxon>Eukaryota</taxon>
        <taxon>Metazoa</taxon>
        <taxon>Chordata</taxon>
        <taxon>Craniata</taxon>
        <taxon>Vertebrata</taxon>
        <taxon>Euteleostomi</taxon>
        <taxon>Actinopterygii</taxon>
        <taxon>Neopterygii</taxon>
        <taxon>Teleostei</taxon>
        <taxon>Ostariophysi</taxon>
        <taxon>Cypriniformes</taxon>
        <taxon>Cyprinidae</taxon>
        <taxon>Cyprininae</taxon>
        <taxon>Carassius</taxon>
    </lineage>
</organism>
<dbReference type="KEGG" id="caua:113072670"/>
<name>A0A6P6MYK9_CARAU</name>
<keyword evidence="4" id="KW-1133">Transmembrane helix</keyword>
<gene>
    <name evidence="8" type="primary">LOC113072670</name>
</gene>
<evidence type="ECO:0000313" key="8">
    <source>
        <dbReference type="RefSeq" id="XP_026101428.1"/>
    </source>
</evidence>
<evidence type="ECO:0000259" key="6">
    <source>
        <dbReference type="SMART" id="SM00409"/>
    </source>
</evidence>
<dbReference type="InterPro" id="IPR003599">
    <property type="entry name" value="Ig_sub"/>
</dbReference>
<feature type="chain" id="PRO_5027687352" evidence="5">
    <location>
        <begin position="20"/>
        <end position="330"/>
    </location>
</feature>
<sequence length="330" mass="36523">MSFSPKACVFLLMLSSSQCVDITVTGTEGEHALITCPYAKGYEKAFKGFYKGNYKDYDLILKSNGGETSVNGRFSLRDDGKMRSLTVTIRNLRMEDAGPYICRAGYGYLKQIHLNVIRAPQRPVQSRPVQIYTSTFPPGQTQSSLSTRLPWLSTSDLNPQSSSFTITDHHISSPAQISCCPSSLSSSIIIITAGGLVLLLIFAVLLVAVWKRKKKTCGLFSSSAEGVNLTENRRTENAYVKGKPSVFSNLHTAQRDDGFVLNKFHRPANTETVDTDLDYMNVAAAERNAVDPDQIYTELNSSRQSDVYQSLRTDSVQEESIYHSIGQTLD</sequence>
<protein>
    <submittedName>
        <fullName evidence="8">CMRF35-like molecule 6</fullName>
    </submittedName>
</protein>
<keyword evidence="7" id="KW-1185">Reference proteome</keyword>
<reference evidence="8" key="1">
    <citation type="submission" date="2025-08" db="UniProtKB">
        <authorList>
            <consortium name="RefSeq"/>
        </authorList>
    </citation>
    <scope>IDENTIFICATION</scope>
    <source>
        <strain evidence="8">Wakin</strain>
        <tissue evidence="8">Muscle</tissue>
    </source>
</reference>
<evidence type="ECO:0000313" key="7">
    <source>
        <dbReference type="Proteomes" id="UP000515129"/>
    </source>
</evidence>
<dbReference type="InterPro" id="IPR013106">
    <property type="entry name" value="Ig_V-set"/>
</dbReference>